<dbReference type="EMBL" id="GBRH01240254">
    <property type="protein sequence ID" value="JAD57641.1"/>
    <property type="molecule type" value="Transcribed_RNA"/>
</dbReference>
<evidence type="ECO:0000313" key="1">
    <source>
        <dbReference type="EMBL" id="JAD57641.1"/>
    </source>
</evidence>
<protein>
    <submittedName>
        <fullName evidence="1">Uncharacterized protein</fullName>
    </submittedName>
</protein>
<proteinExistence type="predicted"/>
<dbReference type="AlphaFoldDB" id="A0A0A9B2S7"/>
<name>A0A0A9B2S7_ARUDO</name>
<reference evidence="1" key="2">
    <citation type="journal article" date="2015" name="Data Brief">
        <title>Shoot transcriptome of the giant reed, Arundo donax.</title>
        <authorList>
            <person name="Barrero R.A."/>
            <person name="Guerrero F.D."/>
            <person name="Moolhuijzen P."/>
            <person name="Goolsby J.A."/>
            <person name="Tidwell J."/>
            <person name="Bellgard S.E."/>
            <person name="Bellgard M.I."/>
        </authorList>
    </citation>
    <scope>NUCLEOTIDE SEQUENCE</scope>
    <source>
        <tissue evidence="1">Shoot tissue taken approximately 20 cm above the soil surface</tissue>
    </source>
</reference>
<reference evidence="1" key="1">
    <citation type="submission" date="2014-09" db="EMBL/GenBank/DDBJ databases">
        <authorList>
            <person name="Magalhaes I.L.F."/>
            <person name="Oliveira U."/>
            <person name="Santos F.R."/>
            <person name="Vidigal T.H.D.A."/>
            <person name="Brescovit A.D."/>
            <person name="Santos A.J."/>
        </authorList>
    </citation>
    <scope>NUCLEOTIDE SEQUENCE</scope>
    <source>
        <tissue evidence="1">Shoot tissue taken approximately 20 cm above the soil surface</tissue>
    </source>
</reference>
<accession>A0A0A9B2S7</accession>
<sequence>MKKKILCNISITSVSISLFASKISSGHHPIQYDI</sequence>
<organism evidence="1">
    <name type="scientific">Arundo donax</name>
    <name type="common">Giant reed</name>
    <name type="synonym">Donax arundinaceus</name>
    <dbReference type="NCBI Taxonomy" id="35708"/>
    <lineage>
        <taxon>Eukaryota</taxon>
        <taxon>Viridiplantae</taxon>
        <taxon>Streptophyta</taxon>
        <taxon>Embryophyta</taxon>
        <taxon>Tracheophyta</taxon>
        <taxon>Spermatophyta</taxon>
        <taxon>Magnoliopsida</taxon>
        <taxon>Liliopsida</taxon>
        <taxon>Poales</taxon>
        <taxon>Poaceae</taxon>
        <taxon>PACMAD clade</taxon>
        <taxon>Arundinoideae</taxon>
        <taxon>Arundineae</taxon>
        <taxon>Arundo</taxon>
    </lineage>
</organism>